<evidence type="ECO:0000256" key="1">
    <source>
        <dbReference type="ARBA" id="ARBA00001342"/>
    </source>
</evidence>
<dbReference type="Gene3D" id="3.50.30.40">
    <property type="entry name" value="Ribonuclease E inhibitor RraA/RraA-like"/>
    <property type="match status" value="1"/>
</dbReference>
<evidence type="ECO:0000256" key="8">
    <source>
        <dbReference type="ARBA" id="ARBA00025046"/>
    </source>
</evidence>
<evidence type="ECO:0000256" key="5">
    <source>
        <dbReference type="ARBA" id="ARBA00012213"/>
    </source>
</evidence>
<organism evidence="13 14">
    <name type="scientific">Tumebacillus amylolyticus</name>
    <dbReference type="NCBI Taxonomy" id="2801339"/>
    <lineage>
        <taxon>Bacteria</taxon>
        <taxon>Bacillati</taxon>
        <taxon>Bacillota</taxon>
        <taxon>Bacilli</taxon>
        <taxon>Bacillales</taxon>
        <taxon>Alicyclobacillaceae</taxon>
        <taxon>Tumebacillus</taxon>
    </lineage>
</organism>
<evidence type="ECO:0000256" key="6">
    <source>
        <dbReference type="ARBA" id="ARBA00012947"/>
    </source>
</evidence>
<reference evidence="13 14" key="1">
    <citation type="submission" date="2021-01" db="EMBL/GenBank/DDBJ databases">
        <title>Tumebacillus sp. strain ITR2 16S ribosomal RNA gene Genome sequencing and assembly.</title>
        <authorList>
            <person name="Kang M."/>
        </authorList>
    </citation>
    <scope>NUCLEOTIDE SEQUENCE [LARGE SCALE GENOMIC DNA]</scope>
    <source>
        <strain evidence="13 14">ITR2</strain>
    </source>
</reference>
<comment type="catalytic activity">
    <reaction evidence="12">
        <text>oxaloacetate + H(+) = pyruvate + CO2</text>
        <dbReference type="Rhea" id="RHEA:15641"/>
        <dbReference type="ChEBI" id="CHEBI:15361"/>
        <dbReference type="ChEBI" id="CHEBI:15378"/>
        <dbReference type="ChEBI" id="CHEBI:16452"/>
        <dbReference type="ChEBI" id="CHEBI:16526"/>
        <dbReference type="EC" id="4.1.1.112"/>
    </reaction>
</comment>
<gene>
    <name evidence="13" type="ORF">JJB07_06880</name>
</gene>
<dbReference type="PANTHER" id="PTHR33254">
    <property type="entry name" value="4-HYDROXY-4-METHYL-2-OXOGLUTARATE ALDOLASE 3-RELATED"/>
    <property type="match status" value="1"/>
</dbReference>
<evidence type="ECO:0000256" key="3">
    <source>
        <dbReference type="ARBA" id="ARBA00008621"/>
    </source>
</evidence>
<evidence type="ECO:0000256" key="7">
    <source>
        <dbReference type="ARBA" id="ARBA00016549"/>
    </source>
</evidence>
<comment type="subunit">
    <text evidence="4">Homotrimer.</text>
</comment>
<proteinExistence type="inferred from homology"/>
<dbReference type="Pfam" id="PF03737">
    <property type="entry name" value="RraA-like"/>
    <property type="match status" value="1"/>
</dbReference>
<dbReference type="SUPFAM" id="SSF89562">
    <property type="entry name" value="RraA-like"/>
    <property type="match status" value="1"/>
</dbReference>
<dbReference type="InterPro" id="IPR005493">
    <property type="entry name" value="RraA/RraA-like"/>
</dbReference>
<evidence type="ECO:0000256" key="12">
    <source>
        <dbReference type="ARBA" id="ARBA00047973"/>
    </source>
</evidence>
<evidence type="ECO:0000313" key="14">
    <source>
        <dbReference type="Proteomes" id="UP000602284"/>
    </source>
</evidence>
<sequence length="221" mass="24216">MTDQWMEELRDLDTASISDALDSLGVNGGLEGLVPRSANVDLCGRAFTVEFGLPSEEETKVATAADYIDEVSAGEVVILANNGRTDCTIWGGILTTMATIKGVAGTVIDGACRDVEEIQEKNYAMYTKSVYMKTGKGRAKKRNHQVPVRVNDVVIQPGDYVRGDANGVLVIPQDMIEETVRRAKAIRDTEANIVEALHNGVRLEDARVQFKYNRPWEKVGV</sequence>
<keyword evidence="14" id="KW-1185">Reference proteome</keyword>
<dbReference type="PANTHER" id="PTHR33254:SF4">
    <property type="entry name" value="4-HYDROXY-4-METHYL-2-OXOGLUTARATE ALDOLASE 3-RELATED"/>
    <property type="match status" value="1"/>
</dbReference>
<comment type="caution">
    <text evidence="13">The sequence shown here is derived from an EMBL/GenBank/DDBJ whole genome shotgun (WGS) entry which is preliminary data.</text>
</comment>
<evidence type="ECO:0000313" key="13">
    <source>
        <dbReference type="EMBL" id="MBL0386368.1"/>
    </source>
</evidence>
<dbReference type="EC" id="4.1.1.112" evidence="6"/>
<dbReference type="InterPro" id="IPR036704">
    <property type="entry name" value="RraA/RraA-like_sf"/>
</dbReference>
<accession>A0ABS1J9Q4</accession>
<evidence type="ECO:0000256" key="11">
    <source>
        <dbReference type="ARBA" id="ARBA00032305"/>
    </source>
</evidence>
<dbReference type="EMBL" id="JAEQNB010000001">
    <property type="protein sequence ID" value="MBL0386368.1"/>
    <property type="molecule type" value="Genomic_DNA"/>
</dbReference>
<comment type="similarity">
    <text evidence="3">Belongs to the class II aldolase/RraA-like family.</text>
</comment>
<evidence type="ECO:0000256" key="4">
    <source>
        <dbReference type="ARBA" id="ARBA00011233"/>
    </source>
</evidence>
<evidence type="ECO:0000256" key="10">
    <source>
        <dbReference type="ARBA" id="ARBA00030169"/>
    </source>
</evidence>
<evidence type="ECO:0000256" key="2">
    <source>
        <dbReference type="ARBA" id="ARBA00001968"/>
    </source>
</evidence>
<dbReference type="CDD" id="cd16841">
    <property type="entry name" value="RraA_family"/>
    <property type="match status" value="1"/>
</dbReference>
<evidence type="ECO:0000256" key="9">
    <source>
        <dbReference type="ARBA" id="ARBA00029596"/>
    </source>
</evidence>
<dbReference type="Gene3D" id="1.20.5.3070">
    <property type="match status" value="1"/>
</dbReference>
<dbReference type="EC" id="4.1.3.17" evidence="5"/>
<dbReference type="RefSeq" id="WP_201632584.1">
    <property type="nucleotide sequence ID" value="NZ_JAEQNB010000001.1"/>
</dbReference>
<name>A0ABS1J9Q4_9BACL</name>
<comment type="catalytic activity">
    <reaction evidence="1">
        <text>4-hydroxy-4-methyl-2-oxoglutarate = 2 pyruvate</text>
        <dbReference type="Rhea" id="RHEA:22748"/>
        <dbReference type="ChEBI" id="CHEBI:15361"/>
        <dbReference type="ChEBI" id="CHEBI:58276"/>
        <dbReference type="EC" id="4.1.3.17"/>
    </reaction>
</comment>
<dbReference type="Proteomes" id="UP000602284">
    <property type="component" value="Unassembled WGS sequence"/>
</dbReference>
<comment type="function">
    <text evidence="8">Catalyzes the aldol cleavage of 4-hydroxy-4-methyl-2-oxoglutarate (HMG) into 2 molecules of pyruvate. Also contains a secondary oxaloacetate (OAA) decarboxylase activity due to the common pyruvate enolate transition state formed following C-C bond cleavage in the retro-aldol and decarboxylation reactions.</text>
</comment>
<comment type="cofactor">
    <cofactor evidence="2">
        <name>a divalent metal cation</name>
        <dbReference type="ChEBI" id="CHEBI:60240"/>
    </cofactor>
</comment>
<protein>
    <recommendedName>
        <fullName evidence="7">Putative 4-hydroxy-4-methyl-2-oxoglutarate aldolase</fullName>
        <ecNumber evidence="6">4.1.1.112</ecNumber>
        <ecNumber evidence="5">4.1.3.17</ecNumber>
    </recommendedName>
    <alternativeName>
        <fullName evidence="11">Oxaloacetate decarboxylase</fullName>
    </alternativeName>
    <alternativeName>
        <fullName evidence="9">Regulator of ribonuclease activity homolog</fullName>
    </alternativeName>
    <alternativeName>
        <fullName evidence="10">RraA-like protein</fullName>
    </alternativeName>
</protein>